<dbReference type="EMBL" id="BAAASZ010000028">
    <property type="protein sequence ID" value="GAA2453783.1"/>
    <property type="molecule type" value="Genomic_DNA"/>
</dbReference>
<comment type="subunit">
    <text evidence="4">Homodimer.</text>
</comment>
<feature type="active site" description="Proton donor/acceptor" evidence="4">
    <location>
        <position position="148"/>
    </location>
</feature>
<comment type="caution">
    <text evidence="4">Lacks conserved residue(s) required for the propagation of feature annotation.</text>
</comment>
<dbReference type="RefSeq" id="WP_344325783.1">
    <property type="nucleotide sequence ID" value="NZ_BAAASZ010000028.1"/>
</dbReference>
<proteinExistence type="inferred from homology"/>
<keyword evidence="6" id="KW-1185">Reference proteome</keyword>
<keyword evidence="2 4" id="KW-0456">Lyase</keyword>
<dbReference type="PANTHER" id="PTHR43699">
    <property type="entry name" value="3-DEHYDROQUINATE DEHYDRATASE"/>
    <property type="match status" value="1"/>
</dbReference>
<dbReference type="PANTHER" id="PTHR43699:SF1">
    <property type="entry name" value="3-DEHYDROQUINATE DEHYDRATASE"/>
    <property type="match status" value="1"/>
</dbReference>
<dbReference type="Pfam" id="PF01487">
    <property type="entry name" value="DHquinase_I"/>
    <property type="match status" value="1"/>
</dbReference>
<reference evidence="5 6" key="1">
    <citation type="journal article" date="2019" name="Int. J. Syst. Evol. Microbiol.">
        <title>The Global Catalogue of Microorganisms (GCM) 10K type strain sequencing project: providing services to taxonomists for standard genome sequencing and annotation.</title>
        <authorList>
            <consortium name="The Broad Institute Genomics Platform"/>
            <consortium name="The Broad Institute Genome Sequencing Center for Infectious Disease"/>
            <person name="Wu L."/>
            <person name="Ma J."/>
        </authorList>
    </citation>
    <scope>NUCLEOTIDE SEQUENCE [LARGE SCALE GENOMIC DNA]</scope>
    <source>
        <strain evidence="5 6">JCM 6305</strain>
    </source>
</reference>
<feature type="active site" description="Schiff-base intermediate with substrate" evidence="4">
    <location>
        <position position="175"/>
    </location>
</feature>
<evidence type="ECO:0000256" key="4">
    <source>
        <dbReference type="HAMAP-Rule" id="MF_00214"/>
    </source>
</evidence>
<evidence type="ECO:0000256" key="2">
    <source>
        <dbReference type="ARBA" id="ARBA00023239"/>
    </source>
</evidence>
<dbReference type="InterPro" id="IPR001381">
    <property type="entry name" value="DHquinase_I"/>
</dbReference>
<dbReference type="NCBIfam" id="TIGR01093">
    <property type="entry name" value="aroD"/>
    <property type="match status" value="1"/>
</dbReference>
<dbReference type="CDD" id="cd00502">
    <property type="entry name" value="DHQase_I"/>
    <property type="match status" value="1"/>
</dbReference>
<comment type="pathway">
    <text evidence="4">Metabolic intermediate biosynthesis; chorismate biosynthesis; chorismate from D-erythrose 4-phosphate and phosphoenolpyruvate: step 3/7.</text>
</comment>
<keyword evidence="4" id="KW-0057">Aromatic amino acid biosynthesis</keyword>
<accession>A0ABN3KDW9</accession>
<protein>
    <recommendedName>
        <fullName evidence="4">3-dehydroquinate dehydratase</fullName>
        <shortName evidence="4">3-dehydroquinase</shortName>
        <ecNumber evidence="4">4.2.1.10</ecNumber>
    </recommendedName>
    <alternativeName>
        <fullName evidence="4">Type I DHQase</fullName>
    </alternativeName>
    <alternativeName>
        <fullName evidence="4">Type I dehydroquinase</fullName>
        <shortName evidence="4">DHQ1</shortName>
    </alternativeName>
</protein>
<comment type="function">
    <text evidence="4">Involved in the third step of the chorismate pathway, which leads to the biosynthesis of aromatic amino acids. Catalyzes the cis-dehydration of 3-dehydroquinate (DHQ) and introduces the first double bond of the aromatic ring to yield 3-dehydroshikimate.</text>
</comment>
<feature type="binding site" evidence="4">
    <location>
        <position position="87"/>
    </location>
    <ligand>
        <name>3-dehydroquinate</name>
        <dbReference type="ChEBI" id="CHEBI:32364"/>
    </ligand>
</feature>
<dbReference type="Proteomes" id="UP001501638">
    <property type="component" value="Unassembled WGS sequence"/>
</dbReference>
<keyword evidence="3 4" id="KW-0704">Schiff base</keyword>
<evidence type="ECO:0000313" key="5">
    <source>
        <dbReference type="EMBL" id="GAA2453783.1"/>
    </source>
</evidence>
<dbReference type="InterPro" id="IPR050146">
    <property type="entry name" value="Type-I_3-dehydroquinase"/>
</dbReference>
<dbReference type="Gene3D" id="3.20.20.70">
    <property type="entry name" value="Aldolase class I"/>
    <property type="match status" value="1"/>
</dbReference>
<comment type="catalytic activity">
    <reaction evidence="1 4">
        <text>3-dehydroquinate = 3-dehydroshikimate + H2O</text>
        <dbReference type="Rhea" id="RHEA:21096"/>
        <dbReference type="ChEBI" id="CHEBI:15377"/>
        <dbReference type="ChEBI" id="CHEBI:16630"/>
        <dbReference type="ChEBI" id="CHEBI:32364"/>
        <dbReference type="EC" id="4.2.1.10"/>
    </reaction>
</comment>
<sequence length="258" mass="27530">MAGRAIRTVTVRGVTFGEGTPKVIAPLTGGSPEQLRSQVDALLDVRPDAAEWRVDHFAPLTDTAAVTATARELTDRLAGLPLLFTCRTRAEGGRADLDDEAYGELTTAVVRSGHVDLVDVEYRRASEVVRRIVEAAHEQGVPVVASNHDFSGTPSRDEIVARLREMQDVGADICKIAVMPHSAADVLTLLDATRTMREEYADRPLITMAMGGLGLVSRLAGRVFGSAATFGMVGTASAPGQIDVAELRSVLEVLDRAV</sequence>
<name>A0ABN3KDW9_9ACTN</name>
<comment type="caution">
    <text evidence="5">The sequence shown here is derived from an EMBL/GenBank/DDBJ whole genome shotgun (WGS) entry which is preliminary data.</text>
</comment>
<dbReference type="SUPFAM" id="SSF51569">
    <property type="entry name" value="Aldolase"/>
    <property type="match status" value="1"/>
</dbReference>
<evidence type="ECO:0000313" key="6">
    <source>
        <dbReference type="Proteomes" id="UP001501638"/>
    </source>
</evidence>
<organism evidence="5 6">
    <name type="scientific">Streptomyces macrosporus</name>
    <dbReference type="NCBI Taxonomy" id="44032"/>
    <lineage>
        <taxon>Bacteria</taxon>
        <taxon>Bacillati</taxon>
        <taxon>Actinomycetota</taxon>
        <taxon>Actinomycetes</taxon>
        <taxon>Kitasatosporales</taxon>
        <taxon>Streptomycetaceae</taxon>
        <taxon>Streptomyces</taxon>
    </lineage>
</organism>
<keyword evidence="4" id="KW-0028">Amino-acid biosynthesis</keyword>
<feature type="binding site" evidence="4">
    <location>
        <position position="237"/>
    </location>
    <ligand>
        <name>3-dehydroquinate</name>
        <dbReference type="ChEBI" id="CHEBI:32364"/>
    </ligand>
</feature>
<evidence type="ECO:0000256" key="1">
    <source>
        <dbReference type="ARBA" id="ARBA00001864"/>
    </source>
</evidence>
<feature type="binding site" evidence="4">
    <location>
        <position position="241"/>
    </location>
    <ligand>
        <name>3-dehydroquinate</name>
        <dbReference type="ChEBI" id="CHEBI:32364"/>
    </ligand>
</feature>
<comment type="similarity">
    <text evidence="4">Belongs to the type-I 3-dehydroquinase family.</text>
</comment>
<evidence type="ECO:0000256" key="3">
    <source>
        <dbReference type="ARBA" id="ARBA00023270"/>
    </source>
</evidence>
<gene>
    <name evidence="4 5" type="primary">aroD</name>
    <name evidence="5" type="ORF">GCM10010405_41970</name>
</gene>
<dbReference type="EC" id="4.2.1.10" evidence="4"/>
<feature type="binding site" evidence="4">
    <location>
        <position position="218"/>
    </location>
    <ligand>
        <name>3-dehydroquinate</name>
        <dbReference type="ChEBI" id="CHEBI:32364"/>
    </ligand>
</feature>
<feature type="binding site" evidence="4">
    <location>
        <begin position="51"/>
        <end position="53"/>
    </location>
    <ligand>
        <name>3-dehydroquinate</name>
        <dbReference type="ChEBI" id="CHEBI:32364"/>
    </ligand>
</feature>
<dbReference type="InterPro" id="IPR013785">
    <property type="entry name" value="Aldolase_TIM"/>
</dbReference>
<dbReference type="HAMAP" id="MF_00214">
    <property type="entry name" value="AroD"/>
    <property type="match status" value="1"/>
</dbReference>